<dbReference type="AlphaFoldDB" id="M2ZLG1"/>
<proteinExistence type="predicted"/>
<dbReference type="Proteomes" id="UP000016932">
    <property type="component" value="Unassembled WGS sequence"/>
</dbReference>
<name>M2ZLG1_PSEFD</name>
<organism evidence="1 2">
    <name type="scientific">Pseudocercospora fijiensis (strain CIRAD86)</name>
    <name type="common">Black leaf streak disease fungus</name>
    <name type="synonym">Mycosphaerella fijiensis</name>
    <dbReference type="NCBI Taxonomy" id="383855"/>
    <lineage>
        <taxon>Eukaryota</taxon>
        <taxon>Fungi</taxon>
        <taxon>Dikarya</taxon>
        <taxon>Ascomycota</taxon>
        <taxon>Pezizomycotina</taxon>
        <taxon>Dothideomycetes</taxon>
        <taxon>Dothideomycetidae</taxon>
        <taxon>Mycosphaerellales</taxon>
        <taxon>Mycosphaerellaceae</taxon>
        <taxon>Pseudocercospora</taxon>
    </lineage>
</organism>
<dbReference type="EMBL" id="KB446561">
    <property type="protein sequence ID" value="EME79914.1"/>
    <property type="molecule type" value="Genomic_DNA"/>
</dbReference>
<dbReference type="VEuPathDB" id="FungiDB:MYCFIDRAFT_176915"/>
<keyword evidence="2" id="KW-1185">Reference proteome</keyword>
<evidence type="ECO:0000313" key="2">
    <source>
        <dbReference type="Proteomes" id="UP000016932"/>
    </source>
</evidence>
<dbReference type="GeneID" id="19333651"/>
<accession>M2ZLG1</accession>
<protein>
    <submittedName>
        <fullName evidence="1">Uncharacterized protein</fullName>
    </submittedName>
</protein>
<reference evidence="1 2" key="1">
    <citation type="journal article" date="2012" name="PLoS Pathog.">
        <title>Diverse lifestyles and strategies of plant pathogenesis encoded in the genomes of eighteen Dothideomycetes fungi.</title>
        <authorList>
            <person name="Ohm R.A."/>
            <person name="Feau N."/>
            <person name="Henrissat B."/>
            <person name="Schoch C.L."/>
            <person name="Horwitz B.A."/>
            <person name="Barry K.W."/>
            <person name="Condon B.J."/>
            <person name="Copeland A.C."/>
            <person name="Dhillon B."/>
            <person name="Glaser F."/>
            <person name="Hesse C.N."/>
            <person name="Kosti I."/>
            <person name="LaButti K."/>
            <person name="Lindquist E.A."/>
            <person name="Lucas S."/>
            <person name="Salamov A.A."/>
            <person name="Bradshaw R.E."/>
            <person name="Ciuffetti L."/>
            <person name="Hamelin R.C."/>
            <person name="Kema G.H.J."/>
            <person name="Lawrence C."/>
            <person name="Scott J.A."/>
            <person name="Spatafora J.W."/>
            <person name="Turgeon B.G."/>
            <person name="de Wit P.J.G.M."/>
            <person name="Zhong S."/>
            <person name="Goodwin S.B."/>
            <person name="Grigoriev I.V."/>
        </authorList>
    </citation>
    <scope>NUCLEOTIDE SEQUENCE [LARGE SCALE GENOMIC DNA]</scope>
    <source>
        <strain evidence="1 2">CIRAD86</strain>
    </source>
</reference>
<dbReference type="RefSeq" id="XP_007929020.1">
    <property type="nucleotide sequence ID" value="XM_007930829.1"/>
</dbReference>
<evidence type="ECO:0000313" key="1">
    <source>
        <dbReference type="EMBL" id="EME79914.1"/>
    </source>
</evidence>
<gene>
    <name evidence="1" type="ORF">MYCFIDRAFT_176915</name>
</gene>
<sequence>MAFQDVAELHLALKARHRRSDGHTNEVVDPFPREKWNGVVPSVRYHSARLGLCVSSTTSVPSLCYSYSPLKGMTSMMEETSLSSS</sequence>
<dbReference type="KEGG" id="pfj:MYCFIDRAFT_176915"/>
<dbReference type="HOGENOM" id="CLU_2513610_0_0_1"/>